<dbReference type="AlphaFoldDB" id="A0A9W6QNP3"/>
<sequence>MTLRLPPLVDLPSALLDRLTPLAAAAGAPAVMYARISEDRVGSHLGVDRQLEDQCDLYVRHGLRLVGVYADNDLSAYSGKPRPDYIEMMGVVEAGLAGVITAWHTDRLHRYPTELEAYIGMCEPRSVATHTVKAGYIDLATPSGRMVARQLGAVARFESEHKAERIARARRQGALAGRYLGGRRPFGFEPGGMEVRAEEAVEIIAATEGLLSSAETLSSLVRSMNARGVLTAFGAQKWTTPALRDVLLRPRNAGLSVYRGEVVGKALWPALVPEDRWRMLVALLTDPGRRVTPGAKPRWLGSGLYVCGACGATEMRVQSGGWSNAKVHNRAPTYRCGNREAVVEGGHFARRAVNLDDFVERLLVARLARPDAVDLLRAPASAVDTVDLSARAVELRQRLQQLDDDLDEGRIGRDRWLRRNERMRGELDSLSAELTRASAADPLVGLAGLPDIAAVWFGLREDRGDGLSLTRRRAILARLATITVLRAGRGRRSDGSYFDPAAVGVEWLG</sequence>
<name>A0A9W6QNP3_9PSEU</name>
<dbReference type="PROSITE" id="PS51737">
    <property type="entry name" value="RECOMBINASE_DNA_BIND"/>
    <property type="match status" value="1"/>
</dbReference>
<dbReference type="SUPFAM" id="SSF53041">
    <property type="entry name" value="Resolvase-like"/>
    <property type="match status" value="1"/>
</dbReference>
<dbReference type="InterPro" id="IPR050639">
    <property type="entry name" value="SSR_resolvase"/>
</dbReference>
<keyword evidence="5" id="KW-1185">Reference proteome</keyword>
<evidence type="ECO:0000259" key="3">
    <source>
        <dbReference type="PROSITE" id="PS51737"/>
    </source>
</evidence>
<dbReference type="Proteomes" id="UP001165042">
    <property type="component" value="Unassembled WGS sequence"/>
</dbReference>
<gene>
    <name evidence="4" type="ORF">Aglo03_26400</name>
</gene>
<proteinExistence type="predicted"/>
<feature type="coiled-coil region" evidence="1">
    <location>
        <begin position="385"/>
        <end position="440"/>
    </location>
</feature>
<dbReference type="InterPro" id="IPR036162">
    <property type="entry name" value="Resolvase-like_N_sf"/>
</dbReference>
<comment type="caution">
    <text evidence="4">The sequence shown here is derived from an EMBL/GenBank/DDBJ whole genome shotgun (WGS) entry which is preliminary data.</text>
</comment>
<dbReference type="InterPro" id="IPR038109">
    <property type="entry name" value="DNA_bind_recomb_sf"/>
</dbReference>
<dbReference type="PROSITE" id="PS51736">
    <property type="entry name" value="RECOMBINASES_3"/>
    <property type="match status" value="1"/>
</dbReference>
<evidence type="ECO:0000256" key="1">
    <source>
        <dbReference type="SAM" id="Coils"/>
    </source>
</evidence>
<dbReference type="InterPro" id="IPR006119">
    <property type="entry name" value="Resolv_N"/>
</dbReference>
<organism evidence="4 5">
    <name type="scientific">Actinokineospora globicatena</name>
    <dbReference type="NCBI Taxonomy" id="103729"/>
    <lineage>
        <taxon>Bacteria</taxon>
        <taxon>Bacillati</taxon>
        <taxon>Actinomycetota</taxon>
        <taxon>Actinomycetes</taxon>
        <taxon>Pseudonocardiales</taxon>
        <taxon>Pseudonocardiaceae</taxon>
        <taxon>Actinokineospora</taxon>
    </lineage>
</organism>
<evidence type="ECO:0000313" key="5">
    <source>
        <dbReference type="Proteomes" id="UP001165042"/>
    </source>
</evidence>
<dbReference type="GO" id="GO:0000150">
    <property type="term" value="F:DNA strand exchange activity"/>
    <property type="evidence" value="ECO:0007669"/>
    <property type="project" value="InterPro"/>
</dbReference>
<dbReference type="GO" id="GO:0003677">
    <property type="term" value="F:DNA binding"/>
    <property type="evidence" value="ECO:0007669"/>
    <property type="project" value="InterPro"/>
</dbReference>
<dbReference type="PANTHER" id="PTHR30461">
    <property type="entry name" value="DNA-INVERTASE FROM LAMBDOID PROPHAGE"/>
    <property type="match status" value="1"/>
</dbReference>
<dbReference type="PANTHER" id="PTHR30461:SF23">
    <property type="entry name" value="DNA RECOMBINASE-RELATED"/>
    <property type="match status" value="1"/>
</dbReference>
<dbReference type="InterPro" id="IPR011109">
    <property type="entry name" value="DNA_bind_recombinase_dom"/>
</dbReference>
<reference evidence="4" key="1">
    <citation type="submission" date="2023-02" db="EMBL/GenBank/DDBJ databases">
        <title>Actinokineospora globicatena NBRC 15670.</title>
        <authorList>
            <person name="Ichikawa N."/>
            <person name="Sato H."/>
            <person name="Tonouchi N."/>
        </authorList>
    </citation>
    <scope>NUCLEOTIDE SEQUENCE</scope>
    <source>
        <strain evidence="4">NBRC 15670</strain>
    </source>
</reference>
<dbReference type="Pfam" id="PF00239">
    <property type="entry name" value="Resolvase"/>
    <property type="match status" value="1"/>
</dbReference>
<dbReference type="Gene3D" id="3.40.50.1390">
    <property type="entry name" value="Resolvase, N-terminal catalytic domain"/>
    <property type="match status" value="1"/>
</dbReference>
<accession>A0A9W6QNP3</accession>
<feature type="domain" description="Recombinase" evidence="3">
    <location>
        <begin position="185"/>
        <end position="290"/>
    </location>
</feature>
<feature type="domain" description="Resolvase/invertase-type recombinase catalytic" evidence="2">
    <location>
        <begin position="29"/>
        <end position="177"/>
    </location>
</feature>
<dbReference type="SMART" id="SM00857">
    <property type="entry name" value="Resolvase"/>
    <property type="match status" value="1"/>
</dbReference>
<protein>
    <submittedName>
        <fullName evidence="4">Serine recombinase</fullName>
    </submittedName>
</protein>
<dbReference type="Gene3D" id="3.90.1750.20">
    <property type="entry name" value="Putative Large Serine Recombinase, Chain B, Domain 2"/>
    <property type="match status" value="1"/>
</dbReference>
<dbReference type="CDD" id="cd00338">
    <property type="entry name" value="Ser_Recombinase"/>
    <property type="match status" value="1"/>
</dbReference>
<evidence type="ECO:0000259" key="2">
    <source>
        <dbReference type="PROSITE" id="PS51736"/>
    </source>
</evidence>
<keyword evidence="1" id="KW-0175">Coiled coil</keyword>
<dbReference type="EMBL" id="BSSD01000003">
    <property type="protein sequence ID" value="GLW91824.1"/>
    <property type="molecule type" value="Genomic_DNA"/>
</dbReference>
<evidence type="ECO:0000313" key="4">
    <source>
        <dbReference type="EMBL" id="GLW91824.1"/>
    </source>
</evidence>